<dbReference type="OrthoDB" id="9810086at2"/>
<feature type="domain" description="ABC transmembrane type-1" evidence="10">
    <location>
        <begin position="74"/>
        <end position="266"/>
    </location>
</feature>
<dbReference type="AlphaFoldDB" id="A0A6A8DCW8"/>
<name>A0A6A8DCW8_9BACI</name>
<comment type="caution">
    <text evidence="11">The sequence shown here is derived from an EMBL/GenBank/DDBJ whole genome shotgun (WGS) entry which is preliminary data.</text>
</comment>
<evidence type="ECO:0000313" key="11">
    <source>
        <dbReference type="EMBL" id="MRH41621.1"/>
    </source>
</evidence>
<feature type="transmembrane region" description="Helical" evidence="9">
    <location>
        <begin position="14"/>
        <end position="36"/>
    </location>
</feature>
<comment type="subcellular location">
    <subcellularLocation>
        <location evidence="1 9">Cell membrane</location>
        <topology evidence="1 9">Multi-pass membrane protein</topology>
    </subcellularLocation>
</comment>
<dbReference type="InterPro" id="IPR035906">
    <property type="entry name" value="MetI-like_sf"/>
</dbReference>
<keyword evidence="3 9" id="KW-0813">Transport</keyword>
<dbReference type="InterPro" id="IPR050901">
    <property type="entry name" value="BP-dep_ABC_trans_perm"/>
</dbReference>
<feature type="transmembrane region" description="Helical" evidence="9">
    <location>
        <begin position="109"/>
        <end position="130"/>
    </location>
</feature>
<feature type="transmembrane region" description="Helical" evidence="9">
    <location>
        <begin position="186"/>
        <end position="207"/>
    </location>
</feature>
<evidence type="ECO:0000259" key="10">
    <source>
        <dbReference type="PROSITE" id="PS50928"/>
    </source>
</evidence>
<dbReference type="Gene3D" id="1.10.3720.10">
    <property type="entry name" value="MetI-like"/>
    <property type="match status" value="1"/>
</dbReference>
<dbReference type="GO" id="GO:0055085">
    <property type="term" value="P:transmembrane transport"/>
    <property type="evidence" value="ECO:0007669"/>
    <property type="project" value="InterPro"/>
</dbReference>
<evidence type="ECO:0000313" key="12">
    <source>
        <dbReference type="Proteomes" id="UP000799092"/>
    </source>
</evidence>
<evidence type="ECO:0000256" key="3">
    <source>
        <dbReference type="ARBA" id="ARBA00022448"/>
    </source>
</evidence>
<keyword evidence="12" id="KW-1185">Reference proteome</keyword>
<dbReference type="PANTHER" id="PTHR32243">
    <property type="entry name" value="MALTOSE TRANSPORT SYSTEM PERMEASE-RELATED"/>
    <property type="match status" value="1"/>
</dbReference>
<protein>
    <submittedName>
        <fullName evidence="11">ABC transporter permease subunit</fullName>
    </submittedName>
</protein>
<evidence type="ECO:0000256" key="7">
    <source>
        <dbReference type="ARBA" id="ARBA00022989"/>
    </source>
</evidence>
<keyword evidence="7 9" id="KW-1133">Transmembrane helix</keyword>
<dbReference type="Pfam" id="PF00528">
    <property type="entry name" value="BPD_transp_1"/>
    <property type="match status" value="1"/>
</dbReference>
<keyword evidence="5" id="KW-0762">Sugar transport</keyword>
<feature type="transmembrane region" description="Helical" evidence="9">
    <location>
        <begin position="73"/>
        <end position="97"/>
    </location>
</feature>
<accession>A0A6A8DCW8</accession>
<dbReference type="InterPro" id="IPR000515">
    <property type="entry name" value="MetI-like"/>
</dbReference>
<dbReference type="Proteomes" id="UP000799092">
    <property type="component" value="Unassembled WGS sequence"/>
</dbReference>
<dbReference type="GO" id="GO:0005886">
    <property type="term" value="C:plasma membrane"/>
    <property type="evidence" value="ECO:0007669"/>
    <property type="project" value="UniProtKB-SubCell"/>
</dbReference>
<proteinExistence type="inferred from homology"/>
<dbReference type="EMBL" id="WJNG01000002">
    <property type="protein sequence ID" value="MRH41621.1"/>
    <property type="molecule type" value="Genomic_DNA"/>
</dbReference>
<evidence type="ECO:0000256" key="9">
    <source>
        <dbReference type="RuleBase" id="RU363032"/>
    </source>
</evidence>
<dbReference type="PANTHER" id="PTHR32243:SF50">
    <property type="entry name" value="MALTOSE_MALTODEXTRIN TRANSPORT SYSTEM PERMEASE PROTEIN MALG"/>
    <property type="match status" value="1"/>
</dbReference>
<dbReference type="CDD" id="cd06261">
    <property type="entry name" value="TM_PBP2"/>
    <property type="match status" value="1"/>
</dbReference>
<organism evidence="11 12">
    <name type="scientific">Aquibacillus halophilus</name>
    <dbReference type="NCBI Taxonomy" id="930132"/>
    <lineage>
        <taxon>Bacteria</taxon>
        <taxon>Bacillati</taxon>
        <taxon>Bacillota</taxon>
        <taxon>Bacilli</taxon>
        <taxon>Bacillales</taxon>
        <taxon>Bacillaceae</taxon>
        <taxon>Aquibacillus</taxon>
    </lineage>
</organism>
<evidence type="ECO:0000256" key="1">
    <source>
        <dbReference type="ARBA" id="ARBA00004651"/>
    </source>
</evidence>
<keyword evidence="8 9" id="KW-0472">Membrane</keyword>
<dbReference type="RefSeq" id="WP_153735259.1">
    <property type="nucleotide sequence ID" value="NZ_WJNG01000002.1"/>
</dbReference>
<keyword evidence="4" id="KW-1003">Cell membrane</keyword>
<evidence type="ECO:0000256" key="8">
    <source>
        <dbReference type="ARBA" id="ARBA00023136"/>
    </source>
</evidence>
<comment type="similarity">
    <text evidence="2">Belongs to the binding-protein-dependent transport system permease family. MalFG subfamily.</text>
</comment>
<feature type="transmembrane region" description="Helical" evidence="9">
    <location>
        <begin position="245"/>
        <end position="266"/>
    </location>
</feature>
<gene>
    <name evidence="11" type="ORF">GH741_02910</name>
</gene>
<keyword evidence="6 9" id="KW-0812">Transmembrane</keyword>
<evidence type="ECO:0000256" key="4">
    <source>
        <dbReference type="ARBA" id="ARBA00022475"/>
    </source>
</evidence>
<dbReference type="PROSITE" id="PS50928">
    <property type="entry name" value="ABC_TM1"/>
    <property type="match status" value="1"/>
</dbReference>
<evidence type="ECO:0000256" key="2">
    <source>
        <dbReference type="ARBA" id="ARBA00009047"/>
    </source>
</evidence>
<evidence type="ECO:0000256" key="6">
    <source>
        <dbReference type="ARBA" id="ARBA00022692"/>
    </source>
</evidence>
<reference evidence="11" key="1">
    <citation type="submission" date="2019-11" db="EMBL/GenBank/DDBJ databases">
        <authorList>
            <person name="Li J."/>
        </authorList>
    </citation>
    <scope>NUCLEOTIDE SEQUENCE</scope>
    <source>
        <strain evidence="11">B6B</strain>
    </source>
</reference>
<evidence type="ECO:0000256" key="5">
    <source>
        <dbReference type="ARBA" id="ARBA00022597"/>
    </source>
</evidence>
<dbReference type="SUPFAM" id="SSF161098">
    <property type="entry name" value="MetI-like"/>
    <property type="match status" value="1"/>
</dbReference>
<feature type="transmembrane region" description="Helical" evidence="9">
    <location>
        <begin position="142"/>
        <end position="165"/>
    </location>
</feature>
<sequence length="280" mass="32074">MNLRSFLYKNSTQIMVWFIIVILFVWVLFPLIWTFLSTFKQPLEVYDTSSFLPKEWSLSNYHEVVSDDNFFRFFINSLFITTVSTILAIVCSVLGGYAFARYAFRFRHILLLILLVPRIIPRASLTVPLYMGFAELGLLNSYTALIISYTATAVPMGVWIMSGFFKGVPKALEEAAIVDGARPWQLMWYVLIPITLPGILTVSIFSIREGWNEFPFVLTLTTSTEMRTLPYQLYMLSDSMGIQNWPLVNTFSLMTIIPILIVYLMFEKKVVNGIVSGSVK</sequence>